<dbReference type="GeneID" id="96866968"/>
<name>A0A6P1LGD9_MALIO</name>
<dbReference type="EMBL" id="CP033512">
    <property type="protein sequence ID" value="QHG89680.1"/>
    <property type="molecule type" value="Genomic_DNA"/>
</dbReference>
<proteinExistence type="predicted"/>
<dbReference type="RefSeq" id="WP_004025451.1">
    <property type="nucleotide sequence ID" value="NZ_AGFP01000066.1"/>
</dbReference>
<dbReference type="KEGG" id="miw:EER00_02080"/>
<sequence length="69" mass="8134">MGDTNIKTNKQKTAFNEKELNLSNYNFLFKDSLEYATSLATVKTVEKYPNDKLKWYSNPYDKIIYSLKN</sequence>
<protein>
    <submittedName>
        <fullName evidence="1">Uncharacterized protein</fullName>
    </submittedName>
</protein>
<gene>
    <name evidence="1" type="ORF">EER00_02080</name>
</gene>
<accession>A0A6P1LGD9</accession>
<evidence type="ECO:0000313" key="1">
    <source>
        <dbReference type="EMBL" id="QHG89680.1"/>
    </source>
</evidence>
<dbReference type="AlphaFoldDB" id="A0A6P1LGD9"/>
<dbReference type="Proteomes" id="UP000464283">
    <property type="component" value="Chromosome"/>
</dbReference>
<reference evidence="2" key="1">
    <citation type="submission" date="2018-11" db="EMBL/GenBank/DDBJ databases">
        <title>The first complete genome sequence of Mycoplasma iowae strain 695.</title>
        <authorList>
            <person name="Ghanem M."/>
            <person name="El-Gazzar M."/>
        </authorList>
    </citation>
    <scope>NUCLEOTIDE SEQUENCE [LARGE SCALE GENOMIC DNA]</scope>
    <source>
        <strain evidence="2">695</strain>
    </source>
</reference>
<organism evidence="1 2">
    <name type="scientific">Malacoplasma iowae 695</name>
    <dbReference type="NCBI Taxonomy" id="1048830"/>
    <lineage>
        <taxon>Bacteria</taxon>
        <taxon>Bacillati</taxon>
        <taxon>Mycoplasmatota</taxon>
        <taxon>Mycoplasmoidales</taxon>
        <taxon>Mycoplasmoidaceae</taxon>
        <taxon>Malacoplasma</taxon>
    </lineage>
</organism>
<evidence type="ECO:0000313" key="2">
    <source>
        <dbReference type="Proteomes" id="UP000464283"/>
    </source>
</evidence>